<keyword evidence="2" id="KW-1185">Reference proteome</keyword>
<comment type="caution">
    <text evidence="1">The sequence shown here is derived from an EMBL/GenBank/DDBJ whole genome shotgun (WGS) entry which is preliminary data.</text>
</comment>
<dbReference type="AlphaFoldDB" id="A0A5J5JYK6"/>
<name>A0A5J5JYK6_9ACTN</name>
<sequence length="165" mass="19050">MDFNFRFIKPPCVSGDDRSLASHEIPIEELDRRLTGIYDFRLSARTSDRCARRCCRPWREVMLPRTEVEFMAADTALAEAAILAAAMPQSRPLMLRVPARPNRSGGRTDGRRFRWSTGRRSARGRVVFAFTPAHDIVTTARRVALLREELRRRHSYSRYIQDGRA</sequence>
<protein>
    <submittedName>
        <fullName evidence="1">Uncharacterized protein</fullName>
    </submittedName>
</protein>
<organism evidence="1 2">
    <name type="scientific">Microbispora cellulosiformans</name>
    <dbReference type="NCBI Taxonomy" id="2614688"/>
    <lineage>
        <taxon>Bacteria</taxon>
        <taxon>Bacillati</taxon>
        <taxon>Actinomycetota</taxon>
        <taxon>Actinomycetes</taxon>
        <taxon>Streptosporangiales</taxon>
        <taxon>Streptosporangiaceae</taxon>
        <taxon>Microbispora</taxon>
    </lineage>
</organism>
<evidence type="ECO:0000313" key="2">
    <source>
        <dbReference type="Proteomes" id="UP000327011"/>
    </source>
</evidence>
<accession>A0A5J5JYK6</accession>
<gene>
    <name evidence="1" type="ORF">F5972_24830</name>
</gene>
<reference evidence="1 2" key="1">
    <citation type="submission" date="2019-09" db="EMBL/GenBank/DDBJ databases">
        <title>Screening of Novel Bioactive Compounds from Soil-Associated.</title>
        <authorList>
            <person name="Gong X."/>
        </authorList>
    </citation>
    <scope>NUCLEOTIDE SEQUENCE [LARGE SCALE GENOMIC DNA]</scope>
    <source>
        <strain evidence="1 2">Gxj-6</strain>
    </source>
</reference>
<proteinExistence type="predicted"/>
<evidence type="ECO:0000313" key="1">
    <source>
        <dbReference type="EMBL" id="KAA9375951.1"/>
    </source>
</evidence>
<dbReference type="Proteomes" id="UP000327011">
    <property type="component" value="Unassembled WGS sequence"/>
</dbReference>
<dbReference type="EMBL" id="VYTZ01000009">
    <property type="protein sequence ID" value="KAA9375951.1"/>
    <property type="molecule type" value="Genomic_DNA"/>
</dbReference>